<protein>
    <recommendedName>
        <fullName evidence="3">Haem-binding uptake Tiki superfamily ChaN domain-containing protein</fullName>
    </recommendedName>
</protein>
<reference evidence="1 2" key="1">
    <citation type="submission" date="2016-06" db="EMBL/GenBank/DDBJ databases">
        <title>First insights into the genetic diversity and population structure of in the Bacillus cereus group bacteria from diverse marine environments.</title>
        <authorList>
            <person name="Liu Y."/>
            <person name="Lai Q."/>
            <person name="Shao Z."/>
        </authorList>
    </citation>
    <scope>NUCLEOTIDE SEQUENCE [LARGE SCALE GENOMIC DNA]</scope>
    <source>
        <strain evidence="1 2">NH24A2</strain>
    </source>
</reference>
<gene>
    <name evidence="1" type="ORF">BAU28_17365</name>
</gene>
<name>A0A1J9VFD1_9BACI</name>
<evidence type="ECO:0000313" key="1">
    <source>
        <dbReference type="EMBL" id="OJD74933.1"/>
    </source>
</evidence>
<sequence>MTENKPKVLILGSCHMSEHEELLSDERQAEITELVSIVQNFQPTKIAVESITDNQDKLNENFKQYKLGTYELALNEIDQIAFRMAANLKHEQVYAIDWMGGSDVVNFWDVHKWVEENQPELFAEIFSLVPEINLTDTKSVLEFYQEMNNQEIFNQLHKLYVNMARIGDFGHYVGMEWLTWWYKRNLIMYSNIVRLIDSLEERILFIVGVSHCSIVSRFLEEGENCEIVSPKKYLYEKHVLK</sequence>
<dbReference type="GeneID" id="87594160"/>
<proteinExistence type="predicted"/>
<dbReference type="RefSeq" id="WP_071720094.1">
    <property type="nucleotide sequence ID" value="NZ_CBCSHB010000010.1"/>
</dbReference>
<organism evidence="1 2">
    <name type="scientific">Bacillus paramycoides</name>
    <dbReference type="NCBI Taxonomy" id="2026194"/>
    <lineage>
        <taxon>Bacteria</taxon>
        <taxon>Bacillati</taxon>
        <taxon>Bacillota</taxon>
        <taxon>Bacilli</taxon>
        <taxon>Bacillales</taxon>
        <taxon>Bacillaceae</taxon>
        <taxon>Bacillus</taxon>
        <taxon>Bacillus cereus group</taxon>
    </lineage>
</organism>
<comment type="caution">
    <text evidence="1">The sequence shown here is derived from an EMBL/GenBank/DDBJ whole genome shotgun (WGS) entry which is preliminary data.</text>
</comment>
<dbReference type="InterPro" id="IPR043749">
    <property type="entry name" value="DUF5694"/>
</dbReference>
<evidence type="ECO:0000313" key="2">
    <source>
        <dbReference type="Proteomes" id="UP000182788"/>
    </source>
</evidence>
<dbReference type="Proteomes" id="UP000182788">
    <property type="component" value="Unassembled WGS sequence"/>
</dbReference>
<dbReference type="EMBL" id="MAOI01000107">
    <property type="protein sequence ID" value="OJD74933.1"/>
    <property type="molecule type" value="Genomic_DNA"/>
</dbReference>
<evidence type="ECO:0008006" key="3">
    <source>
        <dbReference type="Google" id="ProtNLM"/>
    </source>
</evidence>
<dbReference type="AlphaFoldDB" id="A0A1J9VFD1"/>
<accession>A0A1J9VFD1</accession>
<dbReference type="Pfam" id="PF18950">
    <property type="entry name" value="DUF5694"/>
    <property type="match status" value="1"/>
</dbReference>